<evidence type="ECO:0000313" key="2">
    <source>
        <dbReference type="EMBL" id="OIW22681.1"/>
    </source>
</evidence>
<name>A0A1J7INJ4_9PEZI</name>
<organism evidence="2 3">
    <name type="scientific">Coniochaeta ligniaria NRRL 30616</name>
    <dbReference type="NCBI Taxonomy" id="1408157"/>
    <lineage>
        <taxon>Eukaryota</taxon>
        <taxon>Fungi</taxon>
        <taxon>Dikarya</taxon>
        <taxon>Ascomycota</taxon>
        <taxon>Pezizomycotina</taxon>
        <taxon>Sordariomycetes</taxon>
        <taxon>Sordariomycetidae</taxon>
        <taxon>Coniochaetales</taxon>
        <taxon>Coniochaetaceae</taxon>
        <taxon>Coniochaeta</taxon>
    </lineage>
</organism>
<dbReference type="EMBL" id="KV875111">
    <property type="protein sequence ID" value="OIW22681.1"/>
    <property type="molecule type" value="Genomic_DNA"/>
</dbReference>
<reference evidence="2 3" key="1">
    <citation type="submission" date="2016-10" db="EMBL/GenBank/DDBJ databases">
        <title>Draft genome sequence of Coniochaeta ligniaria NRRL30616, a lignocellulolytic fungus for bioabatement of inhibitors in plant biomass hydrolysates.</title>
        <authorList>
            <consortium name="DOE Joint Genome Institute"/>
            <person name="Jimenez D.J."/>
            <person name="Hector R.E."/>
            <person name="Riley R."/>
            <person name="Sun H."/>
            <person name="Grigoriev I.V."/>
            <person name="Van Elsas J.D."/>
            <person name="Nichols N.N."/>
        </authorList>
    </citation>
    <scope>NUCLEOTIDE SEQUENCE [LARGE SCALE GENOMIC DNA]</scope>
    <source>
        <strain evidence="2 3">NRRL 30616</strain>
    </source>
</reference>
<accession>A0A1J7INJ4</accession>
<sequence>MFASGLSGILGDGRHQLDDFAVSMLSVSHRPIYTCSLGTVIVDRNTLSKTSFPCSRYCSTNIWIVRVSGTGDGKELRRSVTAGRADPGCSVDVPRRSTRYFCAAPRQIVATNWPHRPRQSYNVSRTSDCLYGGAIMRLAECAGSVRVSVAAGRPGRSGGTRLTRWKPLEQS</sequence>
<dbReference type="Proteomes" id="UP000182658">
    <property type="component" value="Unassembled WGS sequence"/>
</dbReference>
<dbReference type="AlphaFoldDB" id="A0A1J7INJ4"/>
<dbReference type="InParanoid" id="A0A1J7INJ4"/>
<proteinExistence type="predicted"/>
<keyword evidence="3" id="KW-1185">Reference proteome</keyword>
<gene>
    <name evidence="2" type="ORF">CONLIGDRAFT_152577</name>
</gene>
<evidence type="ECO:0000256" key="1">
    <source>
        <dbReference type="SAM" id="MobiDB-lite"/>
    </source>
</evidence>
<feature type="region of interest" description="Disordered" evidence="1">
    <location>
        <begin position="152"/>
        <end position="171"/>
    </location>
</feature>
<protein>
    <submittedName>
        <fullName evidence="2">Uncharacterized protein</fullName>
    </submittedName>
</protein>
<evidence type="ECO:0000313" key="3">
    <source>
        <dbReference type="Proteomes" id="UP000182658"/>
    </source>
</evidence>